<sequence>MMNSSLELTNNYEFSNGIIRLRVFESDEGYPLVTIEGENRVQYGPVPLVGFDTHVIFCQRVERACQPIQVRRCTRIRDGFHFELHDQWSQITAGIVLQLVGDRLVATFKTSELYERENESYRLFNVTLLPGLMRVGREGQIILPLGTGLSISPEKAPAMSDRFLIYGEQPRWELLPMLPVTSTGENGNGIVSMATQCPEDASVRFWTDGRGNGGVDMGASLREHWIDPVDRMDRSVEFVPTTFETDQLHTTAHTLRRHIVEDLKVKPVSEQIKESEAVDKLVRSVTGKMFFGVLDQGTGGARLGDPTHGEYISNTTCQEAIEIFQKIKAAGVDGYNSQSVGYIPNGHDGSYPSHDRFDSRIGGREGFLEMVEEGKKLGFTINVHDNYNEGYESSPDFDWKWCFHDVYCMPQKRGAWGGGQAYLFNMKHLPEEMVEGALGRMKGLGLTGVGYVDALGNPLYRNYDPDRGGPRRDHAQGIERVLKASADTYGGTTTECGFLYAARHCVAVCMPGNHRHIGSAVHQALPVELKPIPLYALSVSGLILVYKKFDQSKSDVIDMLLMGQLPHHGDTVARDQVQGGHRHKPFNDALAKNMKVVYDLVCVKYRHLKEQQILRWQLNDDGSEETTFADGTVVKADLSRETLFINGEEISFSLSKT</sequence>
<proteinExistence type="predicted"/>
<reference evidence="1 2" key="1">
    <citation type="submission" date="2020-07" db="EMBL/GenBank/DDBJ databases">
        <authorList>
            <person name="Feng X."/>
        </authorList>
    </citation>
    <scope>NUCLEOTIDE SEQUENCE [LARGE SCALE GENOMIC DNA]</scope>
    <source>
        <strain evidence="1 2">JCM14086</strain>
    </source>
</reference>
<dbReference type="InterPro" id="IPR043751">
    <property type="entry name" value="DUF5696"/>
</dbReference>
<evidence type="ECO:0000313" key="1">
    <source>
        <dbReference type="EMBL" id="MBC2603183.1"/>
    </source>
</evidence>
<dbReference type="AlphaFoldDB" id="A0A7X1E5L8"/>
<dbReference type="Gene3D" id="3.20.20.80">
    <property type="entry name" value="Glycosidases"/>
    <property type="match status" value="1"/>
</dbReference>
<dbReference type="Proteomes" id="UP000525652">
    <property type="component" value="Unassembled WGS sequence"/>
</dbReference>
<dbReference type="EMBL" id="JACHVA010000123">
    <property type="protein sequence ID" value="MBC2603183.1"/>
    <property type="molecule type" value="Genomic_DNA"/>
</dbReference>
<name>A0A7X1E5L8_9BACT</name>
<accession>A0A7X1E5L8</accession>
<organism evidence="1 2">
    <name type="scientific">Puniceicoccus vermicola</name>
    <dbReference type="NCBI Taxonomy" id="388746"/>
    <lineage>
        <taxon>Bacteria</taxon>
        <taxon>Pseudomonadati</taxon>
        <taxon>Verrucomicrobiota</taxon>
        <taxon>Opitutia</taxon>
        <taxon>Puniceicoccales</taxon>
        <taxon>Puniceicoccaceae</taxon>
        <taxon>Puniceicoccus</taxon>
    </lineage>
</organism>
<dbReference type="Pfam" id="PF18952">
    <property type="entry name" value="DUF5696"/>
    <property type="match status" value="1"/>
</dbReference>
<comment type="caution">
    <text evidence="1">The sequence shown here is derived from an EMBL/GenBank/DDBJ whole genome shotgun (WGS) entry which is preliminary data.</text>
</comment>
<keyword evidence="2" id="KW-1185">Reference proteome</keyword>
<dbReference type="RefSeq" id="WP_185693820.1">
    <property type="nucleotide sequence ID" value="NZ_JACHVA010000123.1"/>
</dbReference>
<gene>
    <name evidence="1" type="ORF">H5P30_15480</name>
</gene>
<evidence type="ECO:0000313" key="2">
    <source>
        <dbReference type="Proteomes" id="UP000525652"/>
    </source>
</evidence>
<protein>
    <submittedName>
        <fullName evidence="1">Uncharacterized protein</fullName>
    </submittedName>
</protein>